<name>A0ABQ2D9J6_9BACI</name>
<comment type="caution">
    <text evidence="1">The sequence shown here is derived from an EMBL/GenBank/DDBJ whole genome shotgun (WGS) entry which is preliminary data.</text>
</comment>
<accession>A0ABQ2D9J6</accession>
<protein>
    <submittedName>
        <fullName evidence="1">Uncharacterized protein</fullName>
    </submittedName>
</protein>
<dbReference type="Proteomes" id="UP000634435">
    <property type="component" value="Unassembled WGS sequence"/>
</dbReference>
<proteinExistence type="predicted"/>
<sequence>MINKKACIERPTFKPPELWKEVNKPLLTIELEDIDSIPKIKYKGERITGVVHAGFDWVTKNGVPVLDNPVIELEYLDKESKTGSIKQVGYNSPFNKHKERE</sequence>
<evidence type="ECO:0000313" key="2">
    <source>
        <dbReference type="Proteomes" id="UP000634435"/>
    </source>
</evidence>
<evidence type="ECO:0000313" key="1">
    <source>
        <dbReference type="EMBL" id="GGJ48543.1"/>
    </source>
</evidence>
<dbReference type="RefSeq" id="WP_188942138.1">
    <property type="nucleotide sequence ID" value="NZ_BMPN01000001.1"/>
</dbReference>
<reference evidence="2" key="1">
    <citation type="journal article" date="2019" name="Int. J. Syst. Evol. Microbiol.">
        <title>The Global Catalogue of Microorganisms (GCM) 10K type strain sequencing project: providing services to taxonomists for standard genome sequencing and annotation.</title>
        <authorList>
            <consortium name="The Broad Institute Genomics Platform"/>
            <consortium name="The Broad Institute Genome Sequencing Center for Infectious Disease"/>
            <person name="Wu L."/>
            <person name="Ma J."/>
        </authorList>
    </citation>
    <scope>NUCLEOTIDE SEQUENCE [LARGE SCALE GENOMIC DNA]</scope>
    <source>
        <strain evidence="2">JCM 30071</strain>
    </source>
</reference>
<organism evidence="1 2">
    <name type="scientific">Virgibacillus kapii</name>
    <dbReference type="NCBI Taxonomy" id="1638645"/>
    <lineage>
        <taxon>Bacteria</taxon>
        <taxon>Bacillati</taxon>
        <taxon>Bacillota</taxon>
        <taxon>Bacilli</taxon>
        <taxon>Bacillales</taxon>
        <taxon>Bacillaceae</taxon>
        <taxon>Virgibacillus</taxon>
    </lineage>
</organism>
<keyword evidence="2" id="KW-1185">Reference proteome</keyword>
<gene>
    <name evidence="1" type="ORF">GCM10007111_08330</name>
</gene>
<dbReference type="EMBL" id="BMPN01000001">
    <property type="protein sequence ID" value="GGJ48543.1"/>
    <property type="molecule type" value="Genomic_DNA"/>
</dbReference>